<dbReference type="GO" id="GO:0008168">
    <property type="term" value="F:methyltransferase activity"/>
    <property type="evidence" value="ECO:0007669"/>
    <property type="project" value="UniProtKB-KW"/>
</dbReference>
<dbReference type="PANTHER" id="PTHR43861">
    <property type="entry name" value="TRANS-ACONITATE 2-METHYLTRANSFERASE-RELATED"/>
    <property type="match status" value="1"/>
</dbReference>
<sequence length="252" mass="28561">MPEIKWNASLYDNKHAFVSQYGEALIDWLQPSAGEAILDLGCGTGKLANDIAGFGTKVTGIDASAEMIEKAKASYPSIEFFVKDATDFSFEEKFDAIFSNATLHWIADQPATLKNVWNSLKPGGRFVFEMGGQHNVRSLVEALHTAAKEKGITELTDHWYFPSVATYAALLEKQGFSIQQSLYFQRDTKLDGEDGMKNWFNMFASFFFKHLPAPTTEKIINRAVEILRPTHYREGNWWADYVRLRMRAVKKV</sequence>
<dbReference type="InterPro" id="IPR041698">
    <property type="entry name" value="Methyltransf_25"/>
</dbReference>
<dbReference type="EMBL" id="JAKLTR010000024">
    <property type="protein sequence ID" value="MCG2617716.1"/>
    <property type="molecule type" value="Genomic_DNA"/>
</dbReference>
<dbReference type="CDD" id="cd02440">
    <property type="entry name" value="AdoMet_MTases"/>
    <property type="match status" value="1"/>
</dbReference>
<dbReference type="RefSeq" id="WP_237876529.1">
    <property type="nucleotide sequence ID" value="NZ_JAKLTR010000024.1"/>
</dbReference>
<dbReference type="PANTHER" id="PTHR43861:SF1">
    <property type="entry name" value="TRANS-ACONITATE 2-METHYLTRANSFERASE"/>
    <property type="match status" value="1"/>
</dbReference>
<dbReference type="InterPro" id="IPR029063">
    <property type="entry name" value="SAM-dependent_MTases_sf"/>
</dbReference>
<keyword evidence="1 4" id="KW-0489">Methyltransferase</keyword>
<reference evidence="4" key="1">
    <citation type="submission" date="2022-01" db="EMBL/GenBank/DDBJ databases">
        <authorList>
            <person name="Jo J.-H."/>
            <person name="Im W.-T."/>
        </authorList>
    </citation>
    <scope>NUCLEOTIDE SEQUENCE</scope>
    <source>
        <strain evidence="4">NA20</strain>
    </source>
</reference>
<evidence type="ECO:0000256" key="1">
    <source>
        <dbReference type="ARBA" id="ARBA00022603"/>
    </source>
</evidence>
<dbReference type="SUPFAM" id="SSF53335">
    <property type="entry name" value="S-adenosyl-L-methionine-dependent methyltransferases"/>
    <property type="match status" value="1"/>
</dbReference>
<protein>
    <submittedName>
        <fullName evidence="4">Methyltransferase domain-containing protein</fullName>
    </submittedName>
</protein>
<organism evidence="4 5">
    <name type="scientific">Terrimonas ginsenosidimutans</name>
    <dbReference type="NCBI Taxonomy" id="2908004"/>
    <lineage>
        <taxon>Bacteria</taxon>
        <taxon>Pseudomonadati</taxon>
        <taxon>Bacteroidota</taxon>
        <taxon>Chitinophagia</taxon>
        <taxon>Chitinophagales</taxon>
        <taxon>Chitinophagaceae</taxon>
        <taxon>Terrimonas</taxon>
    </lineage>
</organism>
<keyword evidence="2" id="KW-0808">Transferase</keyword>
<evidence type="ECO:0000313" key="4">
    <source>
        <dbReference type="EMBL" id="MCG2617716.1"/>
    </source>
</evidence>
<dbReference type="Pfam" id="PF13649">
    <property type="entry name" value="Methyltransf_25"/>
    <property type="match status" value="1"/>
</dbReference>
<proteinExistence type="predicted"/>
<evidence type="ECO:0000256" key="2">
    <source>
        <dbReference type="ARBA" id="ARBA00022679"/>
    </source>
</evidence>
<gene>
    <name evidence="4" type="ORF">LZZ85_25670</name>
</gene>
<dbReference type="Gene3D" id="3.40.50.150">
    <property type="entry name" value="Vaccinia Virus protein VP39"/>
    <property type="match status" value="1"/>
</dbReference>
<evidence type="ECO:0000313" key="5">
    <source>
        <dbReference type="Proteomes" id="UP001165367"/>
    </source>
</evidence>
<feature type="domain" description="Methyltransferase" evidence="3">
    <location>
        <begin position="37"/>
        <end position="124"/>
    </location>
</feature>
<dbReference type="GO" id="GO:0032259">
    <property type="term" value="P:methylation"/>
    <property type="evidence" value="ECO:0007669"/>
    <property type="project" value="UniProtKB-KW"/>
</dbReference>
<name>A0ABS9KZI4_9BACT</name>
<evidence type="ECO:0000259" key="3">
    <source>
        <dbReference type="Pfam" id="PF13649"/>
    </source>
</evidence>
<keyword evidence="5" id="KW-1185">Reference proteome</keyword>
<comment type="caution">
    <text evidence="4">The sequence shown here is derived from an EMBL/GenBank/DDBJ whole genome shotgun (WGS) entry which is preliminary data.</text>
</comment>
<dbReference type="Proteomes" id="UP001165367">
    <property type="component" value="Unassembled WGS sequence"/>
</dbReference>
<accession>A0ABS9KZI4</accession>